<dbReference type="GO" id="GO:0043531">
    <property type="term" value="F:ADP binding"/>
    <property type="evidence" value="ECO:0007669"/>
    <property type="project" value="InterPro"/>
</dbReference>
<evidence type="ECO:0000313" key="11">
    <source>
        <dbReference type="EMBL" id="ABJ99599.1"/>
    </source>
</evidence>
<dbReference type="Gene3D" id="1.10.10.10">
    <property type="entry name" value="Winged helix-like DNA-binding domain superfamily/Winged helix DNA-binding domain"/>
    <property type="match status" value="1"/>
</dbReference>
<dbReference type="GO" id="GO:0005524">
    <property type="term" value="F:ATP binding"/>
    <property type="evidence" value="ECO:0007669"/>
    <property type="project" value="UniProtKB-KW"/>
</dbReference>
<dbReference type="Gene3D" id="3.80.10.10">
    <property type="entry name" value="Ribonuclease Inhibitor"/>
    <property type="match status" value="3"/>
</dbReference>
<dbReference type="InterPro" id="IPR041118">
    <property type="entry name" value="Rx_N"/>
</dbReference>
<keyword evidence="3" id="KW-0611">Plant defense</keyword>
<evidence type="ECO:0000256" key="6">
    <source>
        <dbReference type="SAM" id="MobiDB-lite"/>
    </source>
</evidence>
<feature type="domain" description="Disease resistance R13L4/SHOC-2-like LRR" evidence="10">
    <location>
        <begin position="571"/>
        <end position="863"/>
    </location>
</feature>
<dbReference type="Pfam" id="PF18052">
    <property type="entry name" value="Rx_N"/>
    <property type="match status" value="1"/>
</dbReference>
<accession>A0FD17</accession>
<reference evidence="11" key="1">
    <citation type="journal article" date="2004" name="J. Mol. Evol.">
        <title>The absence of TIR-type resistance gene analogues in the sugar beet (Beta vulgaris L.) genome.</title>
        <authorList>
            <person name="Tian Y."/>
            <person name="Fan L."/>
            <person name="Thurau T."/>
            <person name="Jung C."/>
            <person name="Cai D."/>
        </authorList>
    </citation>
    <scope>NUCLEOTIDE SEQUENCE</scope>
</reference>
<protein>
    <submittedName>
        <fullName evidence="11">NBS-LRR type resistance protein</fullName>
    </submittedName>
</protein>
<dbReference type="InterPro" id="IPR002182">
    <property type="entry name" value="NB-ARC"/>
</dbReference>
<feature type="domain" description="Disease resistance N-terminal" evidence="8">
    <location>
        <begin position="35"/>
        <end position="97"/>
    </location>
</feature>
<dbReference type="Pfam" id="PF23598">
    <property type="entry name" value="LRR_14"/>
    <property type="match status" value="1"/>
</dbReference>
<evidence type="ECO:0000259" key="10">
    <source>
        <dbReference type="Pfam" id="PF23598"/>
    </source>
</evidence>
<feature type="region of interest" description="Disordered" evidence="6">
    <location>
        <begin position="929"/>
        <end position="952"/>
    </location>
</feature>
<reference evidence="11" key="2">
    <citation type="submission" date="2006-08" db="EMBL/GenBank/DDBJ databases">
        <authorList>
            <person name="Cai D."/>
        </authorList>
    </citation>
    <scope>NUCLEOTIDE SEQUENCE</scope>
</reference>
<feature type="domain" description="Disease resistance protein winged helix" evidence="9">
    <location>
        <begin position="432"/>
        <end position="504"/>
    </location>
</feature>
<dbReference type="SUPFAM" id="SSF52540">
    <property type="entry name" value="P-loop containing nucleoside triphosphate hydrolases"/>
    <property type="match status" value="1"/>
</dbReference>
<feature type="domain" description="NB-ARC" evidence="7">
    <location>
        <begin position="171"/>
        <end position="347"/>
    </location>
</feature>
<dbReference type="SUPFAM" id="SSF52058">
    <property type="entry name" value="L domain-like"/>
    <property type="match status" value="1"/>
</dbReference>
<feature type="coiled-coil region" evidence="5">
    <location>
        <begin position="54"/>
        <end position="81"/>
    </location>
</feature>
<keyword evidence="2" id="KW-0547">Nucleotide-binding</keyword>
<dbReference type="EMBL" id="DQ907612">
    <property type="protein sequence ID" value="ABJ99599.1"/>
    <property type="molecule type" value="mRNA"/>
</dbReference>
<proteinExistence type="evidence at transcript level"/>
<evidence type="ECO:0000256" key="1">
    <source>
        <dbReference type="ARBA" id="ARBA00022737"/>
    </source>
</evidence>
<evidence type="ECO:0000259" key="7">
    <source>
        <dbReference type="Pfam" id="PF00931"/>
    </source>
</evidence>
<evidence type="ECO:0000256" key="3">
    <source>
        <dbReference type="ARBA" id="ARBA00022821"/>
    </source>
</evidence>
<evidence type="ECO:0000256" key="5">
    <source>
        <dbReference type="SAM" id="Coils"/>
    </source>
</evidence>
<dbReference type="Pfam" id="PF00931">
    <property type="entry name" value="NB-ARC"/>
    <property type="match status" value="1"/>
</dbReference>
<dbReference type="PRINTS" id="PR00364">
    <property type="entry name" value="DISEASERSIST"/>
</dbReference>
<evidence type="ECO:0000256" key="4">
    <source>
        <dbReference type="ARBA" id="ARBA00022840"/>
    </source>
</evidence>
<evidence type="ECO:0000259" key="8">
    <source>
        <dbReference type="Pfam" id="PF18052"/>
    </source>
</evidence>
<dbReference type="InterPro" id="IPR027417">
    <property type="entry name" value="P-loop_NTPase"/>
</dbReference>
<feature type="compositionally biased region" description="Low complexity" evidence="6">
    <location>
        <begin position="931"/>
        <end position="952"/>
    </location>
</feature>
<keyword evidence="5" id="KW-0175">Coiled coil</keyword>
<organism evidence="11">
    <name type="scientific">Beta vulgaris</name>
    <name type="common">Sugar beet</name>
    <dbReference type="NCBI Taxonomy" id="161934"/>
    <lineage>
        <taxon>Eukaryota</taxon>
        <taxon>Viridiplantae</taxon>
        <taxon>Streptophyta</taxon>
        <taxon>Embryophyta</taxon>
        <taxon>Tracheophyta</taxon>
        <taxon>Spermatophyta</taxon>
        <taxon>Magnoliopsida</taxon>
        <taxon>eudicotyledons</taxon>
        <taxon>Gunneridae</taxon>
        <taxon>Pentapetalae</taxon>
        <taxon>Caryophyllales</taxon>
        <taxon>Chenopodiaceae</taxon>
        <taxon>Betoideae</taxon>
        <taxon>Beta</taxon>
    </lineage>
</organism>
<keyword evidence="1" id="KW-0677">Repeat</keyword>
<dbReference type="Pfam" id="PF23559">
    <property type="entry name" value="WHD_DRP"/>
    <property type="match status" value="1"/>
</dbReference>
<dbReference type="GO" id="GO:0051707">
    <property type="term" value="P:response to other organism"/>
    <property type="evidence" value="ECO:0007669"/>
    <property type="project" value="UniProtKB-ARBA"/>
</dbReference>
<dbReference type="InterPro" id="IPR042197">
    <property type="entry name" value="Apaf_helical"/>
</dbReference>
<keyword evidence="4" id="KW-0067">ATP-binding</keyword>
<dbReference type="InterPro" id="IPR055414">
    <property type="entry name" value="LRR_R13L4/SHOC2-like"/>
</dbReference>
<dbReference type="Gene3D" id="3.40.50.300">
    <property type="entry name" value="P-loop containing nucleotide triphosphate hydrolases"/>
    <property type="match status" value="1"/>
</dbReference>
<sequence>MEFISTTVSIAEKLNTALQLWEFKDKLFSNFSYGTELEDLQRTVSSITAALHVAETKLELSDELQRQIEELKDTIFEADDLLDELVTLSHQQRVVDADGSLLDKVRHFFSSSNPICVSYWMSRGSKDIKKKLDDIANNNQFSLELDHEPIRNRRPETCSYVDEVEIIGRQHDLDHIVAMLLEPNVVQHNVSFLTIVGIGGLGKTALAQLLYNDARVTTAFPLRLWTCVADQDQKQLDVKDILVKILASATGKNPDQGSTMDQVQSRVQGQLGGKKFLLVLDDVWTESYYQWCDLARYLSRGARGSWIVVTTRSHETARIIGGSMHKLPGLSEENSWRLFEERHLHQTSCQTSLMITLVKIGIEIVNGCAGVPLAIRVAGSLLFGQGKSKWLSVQKLGLANIRESRNGIISILKLSFYNLETPLKSCFSYCALFPKDYVMEKEGLLSLWMAQGYIVPFDKGQTLLEAAEEYFSILLRRCFFQDIKKDAFGEIESCKMHDLMHDVAQSVSGNEIICSTNIVISDDLIKRARHLMIARSWKHRKYSLGKTYIRSHIFVDEDNDAKCEQYPVEALLLNCRCLRALDLSGLRIESLPDSIGELLHLRYLDLSYNGVLKVLPKSITKLYNLQTLNLFNCESLKELPKDLSKLVKLRVLDISECYELTDMPGGMDKLSCLERLSNFVVGKQWSDGLEDLKALNNLKGSLEVWIRWPENGIIVHKKDSTEGLYLRRKEHLNAIHFSYFRCIGKIDDVSQGTIISLIEDLQPHSNLKELEVSGYEGVRMPDWINLLPDLVHLYLQECTNLEYLPCLGNLSRLRYLEFSHLDEIEYIEGGGEGGEEKDSHLPGFGSAVETLSFFPSLKKLMLWKMPKLKGWMKEVKGRSKPPLQLPSLSKLQIFDCLELTCTIICPSLEDLELIKFNKEMRIIMNSRKSGESSTSFSSHSSTPEDSTSSSSCSDILVPKLKKVGIDNVAWLDSVSMESLQCLEVLYIKDNGELVDLPEWMQYLPALESLIISNCRGLRAMPNWMPKLTSLDQLEIWPCSESLERRCQKDPPGEDWPYIKHISDFYLN</sequence>
<dbReference type="InterPro" id="IPR032675">
    <property type="entry name" value="LRR_dom_sf"/>
</dbReference>
<dbReference type="GO" id="GO:0006952">
    <property type="term" value="P:defense response"/>
    <property type="evidence" value="ECO:0007669"/>
    <property type="project" value="UniProtKB-KW"/>
</dbReference>
<name>A0FD17_BETVU</name>
<dbReference type="PANTHER" id="PTHR36766">
    <property type="entry name" value="PLANT BROAD-SPECTRUM MILDEW RESISTANCE PROTEIN RPW8"/>
    <property type="match status" value="1"/>
</dbReference>
<evidence type="ECO:0000259" key="9">
    <source>
        <dbReference type="Pfam" id="PF23559"/>
    </source>
</evidence>
<dbReference type="AlphaFoldDB" id="A0FD17"/>
<evidence type="ECO:0000256" key="2">
    <source>
        <dbReference type="ARBA" id="ARBA00022741"/>
    </source>
</evidence>
<dbReference type="FunFam" id="1.10.10.10:FF:000322">
    <property type="entry name" value="Probable disease resistance protein At1g63360"/>
    <property type="match status" value="1"/>
</dbReference>
<dbReference type="InterPro" id="IPR058922">
    <property type="entry name" value="WHD_DRP"/>
</dbReference>
<dbReference type="InterPro" id="IPR036388">
    <property type="entry name" value="WH-like_DNA-bd_sf"/>
</dbReference>
<dbReference type="PANTHER" id="PTHR36766:SF35">
    <property type="entry name" value="DISEASE RESISTANCE PROTEIN RGA3"/>
    <property type="match status" value="1"/>
</dbReference>
<dbReference type="Gene3D" id="1.20.5.4130">
    <property type="match status" value="1"/>
</dbReference>
<dbReference type="Gene3D" id="1.10.8.430">
    <property type="entry name" value="Helical domain of apoptotic protease-activating factors"/>
    <property type="match status" value="1"/>
</dbReference>